<keyword evidence="4" id="KW-1133">Transmembrane helix</keyword>
<evidence type="ECO:0000259" key="5">
    <source>
        <dbReference type="Pfam" id="PF00930"/>
    </source>
</evidence>
<dbReference type="GO" id="GO:0008236">
    <property type="term" value="F:serine-type peptidase activity"/>
    <property type="evidence" value="ECO:0007669"/>
    <property type="project" value="UniProtKB-KW"/>
</dbReference>
<dbReference type="Pfam" id="PF00930">
    <property type="entry name" value="DPPIV_N"/>
    <property type="match status" value="1"/>
</dbReference>
<sequence>MFARATSLSATGGPSTTISFGGSGGGGGIGGGGGGITKKTSFKGGGSSAILAAAAVVGSQAFLSRDSALFQDLIGGQPTERNWKGIVCALTVIISICSMIFICILLFTPMGSSSLLDGTPMELKDVVGPAFMSPIESMEWVDDNHIAIRYGDHLELLNVNKTLPDGFATTVLLDSETLYRYGKPNAIGVTTGRRYILAGYNGNKKANRLVFRIYDIKDSFENIGPKKSGDENIQVLAWNPVGNDFAFVHENNIYYQNGPGTKEVKQITTSGNISVLNGVADWLYEEEIFQTNKALWWSKDGNELGYLTIDDTIVDKIEFSRYSKLQYPETVRLPYPKTGAQNLPKVTLNIWNKKNESKKEMEIEVRDPSLGVYLFSAKWVTLFDKNVLIAIWANRYQNHTTLTLCTFDSGKCVHNYEQRYTLGGMKLWAEPEDFQDVKSFHTDSSFFLLLPSQKPSGDIFTQIAKITVTPNLATAKVAFLSMAEYDVDKINYYDSKNNLM</sequence>
<reference evidence="7" key="1">
    <citation type="submission" date="2022-11" db="UniProtKB">
        <authorList>
            <consortium name="WormBaseParasite"/>
        </authorList>
    </citation>
    <scope>IDENTIFICATION</scope>
</reference>
<keyword evidence="6" id="KW-1185">Reference proteome</keyword>
<evidence type="ECO:0000256" key="2">
    <source>
        <dbReference type="ARBA" id="ARBA00022825"/>
    </source>
</evidence>
<dbReference type="GO" id="GO:0004177">
    <property type="term" value="F:aminopeptidase activity"/>
    <property type="evidence" value="ECO:0007669"/>
    <property type="project" value="UniProtKB-KW"/>
</dbReference>
<dbReference type="PANTHER" id="PTHR11731:SF200">
    <property type="entry name" value="DIPEPTIDYL PEPTIDASE 10, ISOFORM B"/>
    <property type="match status" value="1"/>
</dbReference>
<evidence type="ECO:0000313" key="7">
    <source>
        <dbReference type="WBParaSite" id="PDA_v2.g3045.t1"/>
    </source>
</evidence>
<organism evidence="6 7">
    <name type="scientific">Panagrolaimus davidi</name>
    <dbReference type="NCBI Taxonomy" id="227884"/>
    <lineage>
        <taxon>Eukaryota</taxon>
        <taxon>Metazoa</taxon>
        <taxon>Ecdysozoa</taxon>
        <taxon>Nematoda</taxon>
        <taxon>Chromadorea</taxon>
        <taxon>Rhabditida</taxon>
        <taxon>Tylenchina</taxon>
        <taxon>Panagrolaimomorpha</taxon>
        <taxon>Panagrolaimoidea</taxon>
        <taxon>Panagrolaimidae</taxon>
        <taxon>Panagrolaimus</taxon>
    </lineage>
</organism>
<evidence type="ECO:0000313" key="6">
    <source>
        <dbReference type="Proteomes" id="UP000887578"/>
    </source>
</evidence>
<keyword evidence="4" id="KW-0812">Transmembrane</keyword>
<dbReference type="GO" id="GO:0005886">
    <property type="term" value="C:plasma membrane"/>
    <property type="evidence" value="ECO:0007669"/>
    <property type="project" value="TreeGrafter"/>
</dbReference>
<name>A0A914QFG2_9BILA</name>
<dbReference type="SUPFAM" id="SSF82171">
    <property type="entry name" value="DPP6 N-terminal domain-like"/>
    <property type="match status" value="1"/>
</dbReference>
<dbReference type="Proteomes" id="UP000887578">
    <property type="component" value="Unplaced"/>
</dbReference>
<keyword evidence="1" id="KW-0645">Protease</keyword>
<dbReference type="GO" id="GO:0006508">
    <property type="term" value="P:proteolysis"/>
    <property type="evidence" value="ECO:0007669"/>
    <property type="project" value="InterPro"/>
</dbReference>
<dbReference type="WBParaSite" id="PDA_v2.g3045.t1">
    <property type="protein sequence ID" value="PDA_v2.g3045.t1"/>
    <property type="gene ID" value="PDA_v2.g3045"/>
</dbReference>
<evidence type="ECO:0000256" key="3">
    <source>
        <dbReference type="ARBA" id="ARBA00023180"/>
    </source>
</evidence>
<dbReference type="Gene3D" id="2.140.10.30">
    <property type="entry name" value="Dipeptidylpeptidase IV, N-terminal domain"/>
    <property type="match status" value="1"/>
</dbReference>
<evidence type="ECO:0000256" key="4">
    <source>
        <dbReference type="SAM" id="Phobius"/>
    </source>
</evidence>
<feature type="transmembrane region" description="Helical" evidence="4">
    <location>
        <begin position="83"/>
        <end position="107"/>
    </location>
</feature>
<keyword evidence="3" id="KW-0325">Glycoprotein</keyword>
<keyword evidence="4" id="KW-0472">Membrane</keyword>
<dbReference type="AlphaFoldDB" id="A0A914QFG2"/>
<keyword evidence="2" id="KW-0720">Serine protease</keyword>
<dbReference type="PANTHER" id="PTHR11731">
    <property type="entry name" value="PROTEASE FAMILY S9B,C DIPEPTIDYL-PEPTIDASE IV-RELATED"/>
    <property type="match status" value="1"/>
</dbReference>
<protein>
    <submittedName>
        <fullName evidence="7">Dipeptidylpeptidase IV N-terminal domain-containing protein</fullName>
    </submittedName>
</protein>
<dbReference type="GO" id="GO:0008239">
    <property type="term" value="F:dipeptidyl-peptidase activity"/>
    <property type="evidence" value="ECO:0007669"/>
    <property type="project" value="TreeGrafter"/>
</dbReference>
<proteinExistence type="predicted"/>
<keyword evidence="1" id="KW-0378">Hydrolase</keyword>
<dbReference type="InterPro" id="IPR002469">
    <property type="entry name" value="Peptidase_S9B_N"/>
</dbReference>
<keyword evidence="1" id="KW-0031">Aminopeptidase</keyword>
<evidence type="ECO:0000256" key="1">
    <source>
        <dbReference type="ARBA" id="ARBA00022438"/>
    </source>
</evidence>
<accession>A0A914QFG2</accession>
<dbReference type="InterPro" id="IPR050278">
    <property type="entry name" value="Serine_Prot_S9B/DPPIV"/>
</dbReference>
<feature type="domain" description="Dipeptidylpeptidase IV N-terminal" evidence="5">
    <location>
        <begin position="211"/>
        <end position="499"/>
    </location>
</feature>